<comment type="caution">
    <text evidence="3">The sequence shown here is derived from an EMBL/GenBank/DDBJ whole genome shotgun (WGS) entry which is preliminary data.</text>
</comment>
<sequence length="407" mass="46462">MHQEEDGQFDVIGHVVACKDLDNYDKNEKAGKKNHSLWWMLSTLFKNQDIEKSENTASRILTASENYTKESFVSKIPPKNIAELLDVAQKKSDGKDDWFCTKCNVVPNIKTMFRLQIRVQDESGTMSLTLWNDEVQPIVDRSAYQLCEKYEKVFTEWTLAINLIGAHRLPLLFKTMKTRERSASIVMSTSTHPIIILPDFDVEDAFSSIDYTSASPDYSSATQGNTSSNSETESDPSDDPSEDRSAPLAITPFLDDLYMHIRREYYVTSEESSDSSSSSTIPPPPAPVYPHSDPEEIMPPHKRDRFLSPPSSSSDLSTSPRRHKEQIDALLNHLDEFPLERIEQIEYGIEGLRERMRHDDEVVLTRVRISTMEVLIEDILVRYRSDTKSLLDTIHELKNHKGGPPDY</sequence>
<dbReference type="SUPFAM" id="SSF50249">
    <property type="entry name" value="Nucleic acid-binding proteins"/>
    <property type="match status" value="1"/>
</dbReference>
<evidence type="ECO:0000256" key="1">
    <source>
        <dbReference type="SAM" id="MobiDB-lite"/>
    </source>
</evidence>
<feature type="compositionally biased region" description="Basic and acidic residues" evidence="1">
    <location>
        <begin position="292"/>
        <end position="301"/>
    </location>
</feature>
<dbReference type="Gene3D" id="2.40.50.140">
    <property type="entry name" value="Nucleic acid-binding proteins"/>
    <property type="match status" value="1"/>
</dbReference>
<keyword evidence="3" id="KW-0548">Nucleotidyltransferase</keyword>
<keyword evidence="4" id="KW-1185">Reference proteome</keyword>
<reference evidence="3" key="1">
    <citation type="journal article" date="2022" name="Int. J. Mol. Sci.">
        <title>Draft Genome of Tanacetum Coccineum: Genomic Comparison of Closely Related Tanacetum-Family Plants.</title>
        <authorList>
            <person name="Yamashiro T."/>
            <person name="Shiraishi A."/>
            <person name="Nakayama K."/>
            <person name="Satake H."/>
        </authorList>
    </citation>
    <scope>NUCLEOTIDE SEQUENCE</scope>
</reference>
<dbReference type="Pfam" id="PF08646">
    <property type="entry name" value="Rep_fac-A_C"/>
    <property type="match status" value="1"/>
</dbReference>
<gene>
    <name evidence="3" type="ORF">Tco_1054264</name>
</gene>
<dbReference type="GO" id="GO:0003964">
    <property type="term" value="F:RNA-directed DNA polymerase activity"/>
    <property type="evidence" value="ECO:0007669"/>
    <property type="project" value="UniProtKB-KW"/>
</dbReference>
<feature type="compositionally biased region" description="Low complexity" evidence="1">
    <location>
        <begin position="269"/>
        <end position="280"/>
    </location>
</feature>
<evidence type="ECO:0000313" key="4">
    <source>
        <dbReference type="Proteomes" id="UP001151760"/>
    </source>
</evidence>
<feature type="compositionally biased region" description="Low complexity" evidence="1">
    <location>
        <begin position="308"/>
        <end position="319"/>
    </location>
</feature>
<proteinExistence type="predicted"/>
<dbReference type="InterPro" id="IPR012340">
    <property type="entry name" value="NA-bd_OB-fold"/>
</dbReference>
<reference evidence="3" key="2">
    <citation type="submission" date="2022-01" db="EMBL/GenBank/DDBJ databases">
        <authorList>
            <person name="Yamashiro T."/>
            <person name="Shiraishi A."/>
            <person name="Satake H."/>
            <person name="Nakayama K."/>
        </authorList>
    </citation>
    <scope>NUCLEOTIDE SEQUENCE</scope>
</reference>
<accession>A0ABQ5GWA2</accession>
<feature type="compositionally biased region" description="Acidic residues" evidence="1">
    <location>
        <begin position="232"/>
        <end position="241"/>
    </location>
</feature>
<keyword evidence="3" id="KW-0808">Transferase</keyword>
<keyword evidence="3" id="KW-0695">RNA-directed DNA polymerase</keyword>
<name>A0ABQ5GWA2_9ASTR</name>
<dbReference type="InterPro" id="IPR013955">
    <property type="entry name" value="Rep_factor-A_C"/>
</dbReference>
<dbReference type="Proteomes" id="UP001151760">
    <property type="component" value="Unassembled WGS sequence"/>
</dbReference>
<protein>
    <submittedName>
        <fullName evidence="3">Reverse transcriptase domain-containing protein</fullName>
    </submittedName>
</protein>
<dbReference type="EMBL" id="BQNB010018942">
    <property type="protein sequence ID" value="GJT79922.1"/>
    <property type="molecule type" value="Genomic_DNA"/>
</dbReference>
<feature type="domain" description="Replication factor A C-terminal" evidence="2">
    <location>
        <begin position="93"/>
        <end position="154"/>
    </location>
</feature>
<organism evidence="3 4">
    <name type="scientific">Tanacetum coccineum</name>
    <dbReference type="NCBI Taxonomy" id="301880"/>
    <lineage>
        <taxon>Eukaryota</taxon>
        <taxon>Viridiplantae</taxon>
        <taxon>Streptophyta</taxon>
        <taxon>Embryophyta</taxon>
        <taxon>Tracheophyta</taxon>
        <taxon>Spermatophyta</taxon>
        <taxon>Magnoliopsida</taxon>
        <taxon>eudicotyledons</taxon>
        <taxon>Gunneridae</taxon>
        <taxon>Pentapetalae</taxon>
        <taxon>asterids</taxon>
        <taxon>campanulids</taxon>
        <taxon>Asterales</taxon>
        <taxon>Asteraceae</taxon>
        <taxon>Asteroideae</taxon>
        <taxon>Anthemideae</taxon>
        <taxon>Anthemidinae</taxon>
        <taxon>Tanacetum</taxon>
    </lineage>
</organism>
<evidence type="ECO:0000313" key="3">
    <source>
        <dbReference type="EMBL" id="GJT79922.1"/>
    </source>
</evidence>
<feature type="region of interest" description="Disordered" evidence="1">
    <location>
        <begin position="269"/>
        <end position="323"/>
    </location>
</feature>
<feature type="compositionally biased region" description="Polar residues" evidence="1">
    <location>
        <begin position="213"/>
        <end position="224"/>
    </location>
</feature>
<feature type="region of interest" description="Disordered" evidence="1">
    <location>
        <begin position="213"/>
        <end position="247"/>
    </location>
</feature>
<evidence type="ECO:0000259" key="2">
    <source>
        <dbReference type="Pfam" id="PF08646"/>
    </source>
</evidence>